<dbReference type="EMBL" id="BLPG01000001">
    <property type="protein sequence ID" value="GFJ95365.1"/>
    <property type="molecule type" value="Genomic_DNA"/>
</dbReference>
<evidence type="ECO:0000313" key="2">
    <source>
        <dbReference type="Proteomes" id="UP000482960"/>
    </source>
</evidence>
<keyword evidence="2" id="KW-1185">Reference proteome</keyword>
<reference evidence="1 2" key="2">
    <citation type="submission" date="2020-03" db="EMBL/GenBank/DDBJ databases">
        <authorList>
            <person name="Ichikawa N."/>
            <person name="Kimura A."/>
            <person name="Kitahashi Y."/>
            <person name="Uohara A."/>
        </authorList>
    </citation>
    <scope>NUCLEOTIDE SEQUENCE [LARGE SCALE GENOMIC DNA]</scope>
    <source>
        <strain evidence="1 2">NBRC 108638</strain>
    </source>
</reference>
<comment type="caution">
    <text evidence="1">The sequence shown here is derived from an EMBL/GenBank/DDBJ whole genome shotgun (WGS) entry which is preliminary data.</text>
</comment>
<evidence type="ECO:0008006" key="3">
    <source>
        <dbReference type="Google" id="ProtNLM"/>
    </source>
</evidence>
<dbReference type="AlphaFoldDB" id="A0A6V8LRJ5"/>
<dbReference type="InterPro" id="IPR036894">
    <property type="entry name" value="YbaB-like_sf"/>
</dbReference>
<proteinExistence type="predicted"/>
<dbReference type="Pfam" id="PF02575">
    <property type="entry name" value="YbaB_DNA_bd"/>
    <property type="match status" value="1"/>
</dbReference>
<organism evidence="1 2">
    <name type="scientific">Phytohabitans rumicis</name>
    <dbReference type="NCBI Taxonomy" id="1076125"/>
    <lineage>
        <taxon>Bacteria</taxon>
        <taxon>Bacillati</taxon>
        <taxon>Actinomycetota</taxon>
        <taxon>Actinomycetes</taxon>
        <taxon>Micromonosporales</taxon>
        <taxon>Micromonosporaceae</taxon>
    </lineage>
</organism>
<evidence type="ECO:0000313" key="1">
    <source>
        <dbReference type="EMBL" id="GFJ95365.1"/>
    </source>
</evidence>
<reference evidence="1 2" key="1">
    <citation type="submission" date="2020-03" db="EMBL/GenBank/DDBJ databases">
        <title>Whole genome shotgun sequence of Phytohabitans rumicis NBRC 108638.</title>
        <authorList>
            <person name="Komaki H."/>
            <person name="Tamura T."/>
        </authorList>
    </citation>
    <scope>NUCLEOTIDE SEQUENCE [LARGE SCALE GENOMIC DNA]</scope>
    <source>
        <strain evidence="1 2">NBRC 108638</strain>
    </source>
</reference>
<protein>
    <recommendedName>
        <fullName evidence="3">DNA-binding protein</fullName>
    </recommendedName>
</protein>
<name>A0A6V8LRJ5_9ACTN</name>
<accession>A0A6V8LRJ5</accession>
<dbReference type="InterPro" id="IPR004401">
    <property type="entry name" value="YbaB/EbfC"/>
</dbReference>
<dbReference type="GO" id="GO:0003677">
    <property type="term" value="F:DNA binding"/>
    <property type="evidence" value="ECO:0007669"/>
    <property type="project" value="InterPro"/>
</dbReference>
<dbReference type="Proteomes" id="UP000482960">
    <property type="component" value="Unassembled WGS sequence"/>
</dbReference>
<dbReference type="RefSeq" id="WP_173082923.1">
    <property type="nucleotide sequence ID" value="NZ_BAABJB010000012.1"/>
</dbReference>
<gene>
    <name evidence="1" type="ORF">Prum_090070</name>
</gene>
<sequence length="130" mass="13998">MDALPGGLTERLAEYQRLAAQVRALRDGVDGISATAYSPDGLITAVVGGRGELLDLVLDPLIGRDQDATALAEAIAETIRDAAGQATQEATRLTERLVGERSGRHADPTYGPVLYVLDGERERGKRLWER</sequence>
<dbReference type="Gene3D" id="3.30.1310.10">
    <property type="entry name" value="Nucleoid-associated protein YbaB-like domain"/>
    <property type="match status" value="1"/>
</dbReference>
<dbReference type="SUPFAM" id="SSF82607">
    <property type="entry name" value="YbaB-like"/>
    <property type="match status" value="1"/>
</dbReference>